<dbReference type="InterPro" id="IPR043519">
    <property type="entry name" value="NT_sf"/>
</dbReference>
<dbReference type="SUPFAM" id="SSF81301">
    <property type="entry name" value="Nucleotidyltransferase"/>
    <property type="match status" value="1"/>
</dbReference>
<dbReference type="KEGG" id="thg:TCELL_0207"/>
<dbReference type="Proteomes" id="UP000005270">
    <property type="component" value="Chromosome"/>
</dbReference>
<dbReference type="Pfam" id="PF01909">
    <property type="entry name" value="NTP_transf_2"/>
    <property type="match status" value="1"/>
</dbReference>
<dbReference type="STRING" id="1184251.TCELL_0207"/>
<dbReference type="EMBL" id="CP003531">
    <property type="protein sequence ID" value="AFK50632.1"/>
    <property type="molecule type" value="Genomic_DNA"/>
</dbReference>
<organism evidence="2 3">
    <name type="scientific">Thermogladius calderae (strain DSM 22663 / VKM B-2946 / 1633)</name>
    <dbReference type="NCBI Taxonomy" id="1184251"/>
    <lineage>
        <taxon>Archaea</taxon>
        <taxon>Thermoproteota</taxon>
        <taxon>Thermoprotei</taxon>
        <taxon>Desulfurococcales</taxon>
        <taxon>Desulfurococcaceae</taxon>
        <taxon>Thermogladius</taxon>
    </lineage>
</organism>
<dbReference type="AlphaFoldDB" id="I3TCZ4"/>
<dbReference type="GO" id="GO:0016779">
    <property type="term" value="F:nucleotidyltransferase activity"/>
    <property type="evidence" value="ECO:0007669"/>
    <property type="project" value="InterPro"/>
</dbReference>
<keyword evidence="3" id="KW-1185">Reference proteome</keyword>
<proteinExistence type="predicted"/>
<evidence type="ECO:0000313" key="2">
    <source>
        <dbReference type="EMBL" id="AFK50632.1"/>
    </source>
</evidence>
<accession>I3TCZ4</accession>
<reference evidence="2 3" key="1">
    <citation type="journal article" date="2012" name="J. Bacteriol.">
        <title>Complete genome sequence of the hyperthermophilic cellulolytic Crenarchaeon 'Thermogladius cellulolyticus' 1633.</title>
        <authorList>
            <person name="Mardanov A.V."/>
            <person name="Kochetkova T.V."/>
            <person name="Beletsky A.V."/>
            <person name="Bonch-Osmolovskaya E.A."/>
            <person name="Ravin N.V."/>
            <person name="Skryabin K.G."/>
        </authorList>
    </citation>
    <scope>NUCLEOTIDE SEQUENCE [LARGE SCALE GENOMIC DNA]</scope>
    <source>
        <strain evidence="3">DSM 22663 / VKM B-2946 / 1633</strain>
    </source>
</reference>
<dbReference type="HOGENOM" id="CLU_1217517_0_0_2"/>
<dbReference type="eggNOG" id="arCOG04066">
    <property type="taxonomic scope" value="Archaea"/>
</dbReference>
<dbReference type="PIRSF" id="PIRSF005928">
    <property type="entry name" value="Nucleotidltrnsf"/>
    <property type="match status" value="1"/>
</dbReference>
<dbReference type="InterPro" id="IPR002934">
    <property type="entry name" value="Polymerase_NTP_transf_dom"/>
</dbReference>
<protein>
    <submittedName>
        <fullName evidence="2">DNA polymerase, beta domain protein region</fullName>
    </submittedName>
</protein>
<dbReference type="InParanoid" id="I3TCZ4"/>
<gene>
    <name evidence="2" type="ordered locus">TCELL_0207</name>
</gene>
<sequence>MSAAYKSVLEMVREKVEKTPEYREVEYTPDHWVLLAELRRTAGELMSVLASRGLYSVVHGSIARGDVHEKSDIDVFIPYVISSFKLEQVLEDAGLKVYSRTIIMATPQSTPKAYYALDPEERVVISYPLAKLKPREIEFYKFGGMLELEELERGVRKPGVNKKLVLIVPSEKGHLEAPVIGFESYVARVIGVSVDTVLERVRVLTRRDEVGRTGVFLKINVPSTLSIEEALAEETTRNQYLRRVLVEADLL</sequence>
<feature type="domain" description="Polymerase nucleotidyl transferase" evidence="1">
    <location>
        <begin position="57"/>
        <end position="82"/>
    </location>
</feature>
<evidence type="ECO:0000259" key="1">
    <source>
        <dbReference type="Pfam" id="PF01909"/>
    </source>
</evidence>
<name>I3TCZ4_THEC1</name>
<dbReference type="InterPro" id="IPR009185">
    <property type="entry name" value="Nucleotidl_trans"/>
</dbReference>
<evidence type="ECO:0000313" key="3">
    <source>
        <dbReference type="Proteomes" id="UP000005270"/>
    </source>
</evidence>